<feature type="domain" description="WGR" evidence="6">
    <location>
        <begin position="897"/>
        <end position="992"/>
    </location>
</feature>
<dbReference type="GO" id="GO:0005730">
    <property type="term" value="C:nucleolus"/>
    <property type="evidence" value="ECO:0007669"/>
    <property type="project" value="TreeGrafter"/>
</dbReference>
<feature type="compositionally biased region" description="Polar residues" evidence="4">
    <location>
        <begin position="324"/>
        <end position="345"/>
    </location>
</feature>
<dbReference type="SUPFAM" id="SSF142921">
    <property type="entry name" value="WGR domain-like"/>
    <property type="match status" value="1"/>
</dbReference>
<dbReference type="PROSITE" id="PS51977">
    <property type="entry name" value="WGR"/>
    <property type="match status" value="1"/>
</dbReference>
<comment type="caution">
    <text evidence="7">The sequence shown here is derived from an EMBL/GenBank/DDBJ whole genome shotgun (WGS) entry which is preliminary data.</text>
</comment>
<feature type="compositionally biased region" description="Acidic residues" evidence="4">
    <location>
        <begin position="648"/>
        <end position="659"/>
    </location>
</feature>
<feature type="compositionally biased region" description="Low complexity" evidence="4">
    <location>
        <begin position="634"/>
        <end position="647"/>
    </location>
</feature>
<dbReference type="AlphaFoldDB" id="A0AAD9KT29"/>
<evidence type="ECO:0000313" key="7">
    <source>
        <dbReference type="EMBL" id="KAK2176385.1"/>
    </source>
</evidence>
<dbReference type="InterPro" id="IPR036930">
    <property type="entry name" value="WGR_dom_sf"/>
</dbReference>
<reference evidence="7" key="1">
    <citation type="journal article" date="2023" name="Mol. Biol. Evol.">
        <title>Third-Generation Sequencing Reveals the Adaptive Role of the Epigenome in Three Deep-Sea Polychaetes.</title>
        <authorList>
            <person name="Perez M."/>
            <person name="Aroh O."/>
            <person name="Sun Y."/>
            <person name="Lan Y."/>
            <person name="Juniper S.K."/>
            <person name="Young C.R."/>
            <person name="Angers B."/>
            <person name="Qian P.Y."/>
        </authorList>
    </citation>
    <scope>NUCLEOTIDE SEQUENCE</scope>
    <source>
        <strain evidence="7">R07B-5</strain>
    </source>
</reference>
<proteinExistence type="predicted"/>
<dbReference type="Gene3D" id="1.20.142.10">
    <property type="entry name" value="Poly(ADP-ribose) polymerase, regulatory domain"/>
    <property type="match status" value="1"/>
</dbReference>
<dbReference type="Proteomes" id="UP001209878">
    <property type="component" value="Unassembled WGS sequence"/>
</dbReference>
<feature type="region of interest" description="Disordered" evidence="4">
    <location>
        <begin position="630"/>
        <end position="676"/>
    </location>
</feature>
<name>A0AAD9KT29_RIDPI</name>
<feature type="region of interest" description="Disordered" evidence="4">
    <location>
        <begin position="469"/>
        <end position="549"/>
    </location>
</feature>
<dbReference type="InterPro" id="IPR036616">
    <property type="entry name" value="Poly(ADP-ribose)pol_reg_dom_sf"/>
</dbReference>
<feature type="compositionally biased region" description="Polar residues" evidence="4">
    <location>
        <begin position="745"/>
        <end position="756"/>
    </location>
</feature>
<dbReference type="InterPro" id="IPR004102">
    <property type="entry name" value="Poly(ADP-ribose)pol_reg_dom"/>
</dbReference>
<dbReference type="PANTHER" id="PTHR10459:SF66">
    <property type="entry name" value="PROTEIN MONO-ADP-RIBOSYLTRANSFERASE PARP3"/>
    <property type="match status" value="1"/>
</dbReference>
<feature type="region of interest" description="Disordered" evidence="4">
    <location>
        <begin position="704"/>
        <end position="851"/>
    </location>
</feature>
<feature type="compositionally biased region" description="Low complexity" evidence="4">
    <location>
        <begin position="471"/>
        <end position="483"/>
    </location>
</feature>
<feature type="region of interest" description="Disordered" evidence="4">
    <location>
        <begin position="49"/>
        <end position="79"/>
    </location>
</feature>
<dbReference type="EMBL" id="JAODUO010000664">
    <property type="protein sequence ID" value="KAK2176385.1"/>
    <property type="molecule type" value="Genomic_DNA"/>
</dbReference>
<evidence type="ECO:0000259" key="5">
    <source>
        <dbReference type="PROSITE" id="PS51060"/>
    </source>
</evidence>
<evidence type="ECO:0000256" key="3">
    <source>
        <dbReference type="ARBA" id="ARBA00023027"/>
    </source>
</evidence>
<keyword evidence="3" id="KW-0520">NAD</keyword>
<feature type="domain" description="PARP alpha-helical" evidence="5">
    <location>
        <begin position="1001"/>
        <end position="1120"/>
    </location>
</feature>
<dbReference type="GO" id="GO:0070212">
    <property type="term" value="P:protein poly-ADP-ribosylation"/>
    <property type="evidence" value="ECO:0007669"/>
    <property type="project" value="TreeGrafter"/>
</dbReference>
<dbReference type="GO" id="GO:0006302">
    <property type="term" value="P:double-strand break repair"/>
    <property type="evidence" value="ECO:0007669"/>
    <property type="project" value="TreeGrafter"/>
</dbReference>
<sequence>MSDVNITSILKQGTLLAPMEAVDMSSMFDAGGSVTRDLLDAFNNYTLSHPDRASDGSPSSEMETLPDAEPAASLPQAAETKVTPEAATALEAEVSSEAMESAPPAPTEPRMQVEVATDVAERMSSDVMSDVMTTITSSQVDLLATTVQDHAVAASGDSTASIATSAIRPALVTTEIAPSAVAEMTLEFAPGMVHVVGAEIAPEFETEMTQEVEAEIAPEFETEMAQEVEAEITPEFETGMTPEGAAEMVLDVGAEMASEVAAETAPEMEIGSDASSKCEVVVEMDYGGSSSTRTEMESVGSSEFEVEKPQESEGSTAAEESHVTSETNLESPPNDTKSPELTNGPEQLVPEVETSVTPRDNVQQALDMVDPEIEQPLGGDVTCKLSDDSDNYSSTTPVFGNATGGSSASEVAALPDDVATAEPNVVPEAAGAVDNLDSEQTNPVNPEATETLIRSEMAPNAESQIAVEVITEGPAEGTSTESTSSKEDRVEPPEPEEMGAASADDDVSQEIVKVVEEGMEPSDKIQDDLGKSTLSDDVEPAVRQTEEGAALRHDAADMLVESATSEVKQSELASDVFVLNRKEKEPFVDKGVESPDTIQDEVAEPTQSEIAESVILEMGEDTASPNEIEEQFGESAASEVAEPVVSEVAEEMTSPEEEMSGIRSGQAASNMEVEDVSEVTIKPAASAGEKEMLGKYTDDDMSDFMFETNRRSSSTIVLQSSSPKASKMDTRGRPSTSDVREETVAKQSQTIVPSRTRQNRKRKNSSVSVSNDHGYDTDMSQNLQQSTDERDDTEMETESRDQLTTDPVSKTKSETASGITSATKRHASSDVVAVPSKTQRKTLSQQTVGGHADDEAEAANYVPCLPLESIVSLLRRLAGIKSSDKPEVDSLCPIQAPAEVLEDYSFVISQCDVNKNQNTYFICQVLKMSPDEAYVWHRCGRMGRVSSKSLLGPMSPHIAAIVEFTRMYQNKTGHNWFWVSAEERRQPKVGSYGELDIDYSQSKLVTPDSTTRSYLETAYEYIRSIVSPDQDIITAEGQTSLLGRLSMAQVLRGYDLLEQLEQIVKKARMRARLRVLSSLYYATIPHDFGKERMTIIESESKIEGERKFLLTNYVLPALNW</sequence>
<keyword evidence="8" id="KW-1185">Reference proteome</keyword>
<evidence type="ECO:0000256" key="1">
    <source>
        <dbReference type="ARBA" id="ARBA00022676"/>
    </source>
</evidence>
<dbReference type="Pfam" id="PF02877">
    <property type="entry name" value="PARP_reg"/>
    <property type="match status" value="1"/>
</dbReference>
<dbReference type="GO" id="GO:1990404">
    <property type="term" value="F:NAD+-protein mono-ADP-ribosyltransferase activity"/>
    <property type="evidence" value="ECO:0007669"/>
    <property type="project" value="TreeGrafter"/>
</dbReference>
<evidence type="ECO:0000259" key="6">
    <source>
        <dbReference type="PROSITE" id="PS51977"/>
    </source>
</evidence>
<keyword evidence="1" id="KW-0328">Glycosyltransferase</keyword>
<dbReference type="SUPFAM" id="SSF47587">
    <property type="entry name" value="Domain of poly(ADP-ribose) polymerase"/>
    <property type="match status" value="1"/>
</dbReference>
<dbReference type="PANTHER" id="PTHR10459">
    <property type="entry name" value="DNA LIGASE"/>
    <property type="match status" value="1"/>
</dbReference>
<dbReference type="GO" id="GO:0003950">
    <property type="term" value="F:NAD+ poly-ADP-ribosyltransferase activity"/>
    <property type="evidence" value="ECO:0007669"/>
    <property type="project" value="InterPro"/>
</dbReference>
<organism evidence="7 8">
    <name type="scientific">Ridgeia piscesae</name>
    <name type="common">Tubeworm</name>
    <dbReference type="NCBI Taxonomy" id="27915"/>
    <lineage>
        <taxon>Eukaryota</taxon>
        <taxon>Metazoa</taxon>
        <taxon>Spiralia</taxon>
        <taxon>Lophotrochozoa</taxon>
        <taxon>Annelida</taxon>
        <taxon>Polychaeta</taxon>
        <taxon>Sedentaria</taxon>
        <taxon>Canalipalpata</taxon>
        <taxon>Sabellida</taxon>
        <taxon>Siboglinidae</taxon>
        <taxon>Ridgeia</taxon>
    </lineage>
</organism>
<dbReference type="InterPro" id="IPR008893">
    <property type="entry name" value="WGR_domain"/>
</dbReference>
<dbReference type="PROSITE" id="PS51060">
    <property type="entry name" value="PARP_ALPHA_HD"/>
    <property type="match status" value="1"/>
</dbReference>
<feature type="compositionally biased region" description="Acidic residues" evidence="4">
    <location>
        <begin position="493"/>
        <end position="508"/>
    </location>
</feature>
<evidence type="ECO:0000313" key="8">
    <source>
        <dbReference type="Proteomes" id="UP001209878"/>
    </source>
</evidence>
<gene>
    <name evidence="7" type="ORF">NP493_664g00004</name>
</gene>
<dbReference type="Pfam" id="PF05406">
    <property type="entry name" value="WGR"/>
    <property type="match status" value="1"/>
</dbReference>
<keyword evidence="2" id="KW-0808">Transferase</keyword>
<feature type="region of interest" description="Disordered" evidence="4">
    <location>
        <begin position="92"/>
        <end position="111"/>
    </location>
</feature>
<feature type="compositionally biased region" description="Basic and acidic residues" evidence="4">
    <location>
        <begin position="726"/>
        <end position="744"/>
    </location>
</feature>
<evidence type="ECO:0000256" key="2">
    <source>
        <dbReference type="ARBA" id="ARBA00022679"/>
    </source>
</evidence>
<feature type="compositionally biased region" description="Basic and acidic residues" evidence="4">
    <location>
        <begin position="797"/>
        <end position="813"/>
    </location>
</feature>
<dbReference type="InterPro" id="IPR050800">
    <property type="entry name" value="ARTD/PARP"/>
</dbReference>
<feature type="compositionally biased region" description="Low complexity" evidence="4">
    <location>
        <begin position="92"/>
        <end position="102"/>
    </location>
</feature>
<feature type="region of interest" description="Disordered" evidence="4">
    <location>
        <begin position="588"/>
        <end position="608"/>
    </location>
</feature>
<protein>
    <submittedName>
        <fullName evidence="7">Uncharacterized protein</fullName>
    </submittedName>
</protein>
<feature type="region of interest" description="Disordered" evidence="4">
    <location>
        <begin position="287"/>
        <end position="346"/>
    </location>
</feature>
<accession>A0AAD9KT29</accession>
<evidence type="ECO:0000256" key="4">
    <source>
        <dbReference type="SAM" id="MobiDB-lite"/>
    </source>
</evidence>
<feature type="compositionally biased region" description="Basic and acidic residues" evidence="4">
    <location>
        <begin position="513"/>
        <end position="530"/>
    </location>
</feature>
<dbReference type="GO" id="GO:0035861">
    <property type="term" value="C:site of double-strand break"/>
    <property type="evidence" value="ECO:0007669"/>
    <property type="project" value="TreeGrafter"/>
</dbReference>
<feature type="compositionally biased region" description="Polar residues" evidence="4">
    <location>
        <begin position="711"/>
        <end position="724"/>
    </location>
</feature>